<dbReference type="Proteomes" id="UP001501638">
    <property type="component" value="Unassembled WGS sequence"/>
</dbReference>
<dbReference type="RefSeq" id="WP_344324098.1">
    <property type="nucleotide sequence ID" value="NZ_BAAASZ010000026.1"/>
</dbReference>
<accession>A0ABP5XCT1</accession>
<feature type="compositionally biased region" description="Basic and acidic residues" evidence="2">
    <location>
        <begin position="393"/>
        <end position="406"/>
    </location>
</feature>
<evidence type="ECO:0000256" key="2">
    <source>
        <dbReference type="SAM" id="MobiDB-lite"/>
    </source>
</evidence>
<keyword evidence="1" id="KW-0175">Coiled coil</keyword>
<comment type="caution">
    <text evidence="3">The sequence shown here is derived from an EMBL/GenBank/DDBJ whole genome shotgun (WGS) entry which is preliminary data.</text>
</comment>
<evidence type="ECO:0000313" key="4">
    <source>
        <dbReference type="Proteomes" id="UP001501638"/>
    </source>
</evidence>
<feature type="coiled-coil region" evidence="1">
    <location>
        <begin position="191"/>
        <end position="220"/>
    </location>
</feature>
<organism evidence="3 4">
    <name type="scientific">Streptomyces macrosporus</name>
    <dbReference type="NCBI Taxonomy" id="44032"/>
    <lineage>
        <taxon>Bacteria</taxon>
        <taxon>Bacillati</taxon>
        <taxon>Actinomycetota</taxon>
        <taxon>Actinomycetes</taxon>
        <taxon>Kitasatosporales</taxon>
        <taxon>Streptomycetaceae</taxon>
        <taxon>Streptomyces</taxon>
    </lineage>
</organism>
<dbReference type="EMBL" id="BAAASZ010000026">
    <property type="protein sequence ID" value="GAA2449356.1"/>
    <property type="molecule type" value="Genomic_DNA"/>
</dbReference>
<feature type="compositionally biased region" description="Basic and acidic residues" evidence="2">
    <location>
        <begin position="312"/>
        <end position="386"/>
    </location>
</feature>
<gene>
    <name evidence="3" type="ORF">GCM10010405_35950</name>
</gene>
<evidence type="ECO:0008006" key="5">
    <source>
        <dbReference type="Google" id="ProtNLM"/>
    </source>
</evidence>
<evidence type="ECO:0000256" key="1">
    <source>
        <dbReference type="SAM" id="Coils"/>
    </source>
</evidence>
<name>A0ABP5XCT1_9ACTN</name>
<reference evidence="4" key="1">
    <citation type="journal article" date="2019" name="Int. J. Syst. Evol. Microbiol.">
        <title>The Global Catalogue of Microorganisms (GCM) 10K type strain sequencing project: providing services to taxonomists for standard genome sequencing and annotation.</title>
        <authorList>
            <consortium name="The Broad Institute Genomics Platform"/>
            <consortium name="The Broad Institute Genome Sequencing Center for Infectious Disease"/>
            <person name="Wu L."/>
            <person name="Ma J."/>
        </authorList>
    </citation>
    <scope>NUCLEOTIDE SEQUENCE [LARGE SCALE GENOMIC DNA]</scope>
    <source>
        <strain evidence="4">JCM 6305</strain>
    </source>
</reference>
<sequence>MNGNGTRPGENATGPLVREYRPTGRYKRPSGQVAAVLLYENGGYSVVWPDRREDVDKPLIRGPYTVFEVRMGWHITKFGTELPAAGGAESFRAEVEVRWRVADPHLVVTSLVWDVAEHFSPVLLHALRGVTRRFRIDEAEEADRAVQDQLLETGDLDPGAEFGLETRVFVRIDLSDRGVQAKQELSAVEQTREVERRRHALEVERERQEQEINRMRARELQEVLSSGDEFRIAWFMGRDKEQAWRIHQEIRKEQRADRELSIETVFRFVDGGLIERQDLSDQTLAAIDFLRSATVRARSHAVDGIFQEADRRLEEDGSRRSARERRQLEWREPAAEPRDHGDGASDARDSRDSRDGRGEDRADRGAHTDRDGYGDGYADRDGHGDGPGDGDGYGDREAGRVHEPTRVEPGAARTRDGARRRWSANLDWGDE</sequence>
<evidence type="ECO:0000313" key="3">
    <source>
        <dbReference type="EMBL" id="GAA2449356.1"/>
    </source>
</evidence>
<keyword evidence="4" id="KW-1185">Reference proteome</keyword>
<feature type="region of interest" description="Disordered" evidence="2">
    <location>
        <begin position="312"/>
        <end position="431"/>
    </location>
</feature>
<protein>
    <recommendedName>
        <fullName evidence="5">PE-PGRS family protein</fullName>
    </recommendedName>
</protein>
<proteinExistence type="predicted"/>